<dbReference type="InterPro" id="IPR032875">
    <property type="entry name" value="Succ_CoA_lig_flav_dom"/>
</dbReference>
<dbReference type="InterPro" id="IPR013815">
    <property type="entry name" value="ATP_grasp_subdomain_1"/>
</dbReference>
<protein>
    <submittedName>
        <fullName evidence="3">N-acetyltransferase GCN5</fullName>
    </submittedName>
</protein>
<evidence type="ECO:0000313" key="4">
    <source>
        <dbReference type="Proteomes" id="UP000054925"/>
    </source>
</evidence>
<keyword evidence="1" id="KW-0067">ATP-binding</keyword>
<name>A0A158KLX2_9BURK</name>
<dbReference type="InterPro" id="IPR036291">
    <property type="entry name" value="NAD(P)-bd_dom_sf"/>
</dbReference>
<proteinExistence type="predicted"/>
<dbReference type="InterPro" id="IPR011761">
    <property type="entry name" value="ATP-grasp"/>
</dbReference>
<organism evidence="3 4">
    <name type="scientific">Caballeronia terrestris</name>
    <dbReference type="NCBI Taxonomy" id="1226301"/>
    <lineage>
        <taxon>Bacteria</taxon>
        <taxon>Pseudomonadati</taxon>
        <taxon>Pseudomonadota</taxon>
        <taxon>Betaproteobacteria</taxon>
        <taxon>Burkholderiales</taxon>
        <taxon>Burkholderiaceae</taxon>
        <taxon>Caballeronia</taxon>
    </lineage>
</organism>
<gene>
    <name evidence="3" type="ORF">AWB67_06023</name>
</gene>
<dbReference type="RefSeq" id="WP_087659755.1">
    <property type="nucleotide sequence ID" value="NZ_FCOL02000070.1"/>
</dbReference>
<dbReference type="Gene3D" id="3.40.50.261">
    <property type="entry name" value="Succinyl-CoA synthetase domains"/>
    <property type="match status" value="2"/>
</dbReference>
<dbReference type="SUPFAM" id="SSF56059">
    <property type="entry name" value="Glutathione synthetase ATP-binding domain-like"/>
    <property type="match status" value="1"/>
</dbReference>
<comment type="caution">
    <text evidence="3">The sequence shown here is derived from an EMBL/GenBank/DDBJ whole genome shotgun (WGS) entry which is preliminary data.</text>
</comment>
<dbReference type="Gene3D" id="3.40.50.720">
    <property type="entry name" value="NAD(P)-binding Rossmann-like Domain"/>
    <property type="match status" value="1"/>
</dbReference>
<dbReference type="Proteomes" id="UP000054925">
    <property type="component" value="Unassembled WGS sequence"/>
</dbReference>
<dbReference type="PROSITE" id="PS50975">
    <property type="entry name" value="ATP_GRASP"/>
    <property type="match status" value="1"/>
</dbReference>
<sequence length="709" mass="75235">MKSDLSNLYQPRHIVIVGFSLNEEKEPIKFLNVLLKLGFRGEISLLGRERGTYAGCEVYADASDLPGDIDLAFSMLSAQKTLEVLPAVAARGVSVAVVFTSGFAEMGADGDQLQKAVVEACNQNGMRLIGPNCPGYFYLPNKINLTGIQDIPAGPVGMISQSGNVGITLWDQASMLDIGFSAFVGVGNQADVPIHDHIEFLGNDENTKVIALYLEGLPAGQGARFLSVCREVSKKKPIVALKGGRTSGGMRAAQSHTAAMSSASKVYSALFEDCGVIEVHHLEHLLPICEVLYRCPPMKGNRVAIVGSGGGHSTVATDEIEISGLSVPEFNQELQAEFAKRLPAYAPKRNPVDMTGGFTRDPSLFAQMTTLVLEHDKSFDGFINYGLYGLWHGGEVHPSSPYTYASAAPLLGSIQAAHQLPIIFYTPYAYQNDVSFTALRQAGIPCYANLDIAALGLSSLHKRHKFLSCPAVSYSSSAPAAVGEMLTPSDMLTEASAIEYLTSDGVRFPKFEVCLTPAEAAQAAARIGFPIVLKAILPGVLHKSDLGGVVTGITTCDATKQAAEAMALQIASAIGAARHTGYLVCEDVGKHRELFVGVRTDSLLGSVGLIGFGGVYAEAVDDTSVCIMPATPERVTESLMRLRSASMWGEFRGDSSVSAAGISELLNKLNGSLLRNPAVSAIECNPVMSVGSELIAVDAAIEFFQGSAK</sequence>
<evidence type="ECO:0000259" key="2">
    <source>
        <dbReference type="PROSITE" id="PS50975"/>
    </source>
</evidence>
<dbReference type="Pfam" id="PF13380">
    <property type="entry name" value="CoA_binding_2"/>
    <property type="match status" value="1"/>
</dbReference>
<dbReference type="Pfam" id="PF13607">
    <property type="entry name" value="Succ_CoA_lig"/>
    <property type="match status" value="1"/>
</dbReference>
<keyword evidence="1" id="KW-0547">Nucleotide-binding</keyword>
<evidence type="ECO:0000256" key="1">
    <source>
        <dbReference type="PROSITE-ProRule" id="PRU00409"/>
    </source>
</evidence>
<dbReference type="GO" id="GO:0016740">
    <property type="term" value="F:transferase activity"/>
    <property type="evidence" value="ECO:0007669"/>
    <property type="project" value="UniProtKB-KW"/>
</dbReference>
<evidence type="ECO:0000313" key="3">
    <source>
        <dbReference type="EMBL" id="SAL82074.1"/>
    </source>
</evidence>
<reference evidence="3" key="1">
    <citation type="submission" date="2016-01" db="EMBL/GenBank/DDBJ databases">
        <authorList>
            <person name="Peeters C."/>
        </authorList>
    </citation>
    <scope>NUCLEOTIDE SEQUENCE [LARGE SCALE GENOMIC DNA]</scope>
    <source>
        <strain evidence="3">LMG 22937</strain>
    </source>
</reference>
<dbReference type="GO" id="GO:0005524">
    <property type="term" value="F:ATP binding"/>
    <property type="evidence" value="ECO:0007669"/>
    <property type="project" value="UniProtKB-UniRule"/>
</dbReference>
<dbReference type="Gene3D" id="3.30.470.20">
    <property type="entry name" value="ATP-grasp fold, B domain"/>
    <property type="match status" value="1"/>
</dbReference>
<dbReference type="Gene3D" id="3.30.1490.20">
    <property type="entry name" value="ATP-grasp fold, A domain"/>
    <property type="match status" value="1"/>
</dbReference>
<dbReference type="OrthoDB" id="9807426at2"/>
<accession>A0A158KLX2</accession>
<dbReference type="GO" id="GO:0046872">
    <property type="term" value="F:metal ion binding"/>
    <property type="evidence" value="ECO:0007669"/>
    <property type="project" value="InterPro"/>
</dbReference>
<dbReference type="AlphaFoldDB" id="A0A158KLX2"/>
<feature type="domain" description="ATP-grasp" evidence="2">
    <location>
        <begin position="498"/>
        <end position="535"/>
    </location>
</feature>
<keyword evidence="4" id="KW-1185">Reference proteome</keyword>
<dbReference type="SUPFAM" id="SSF52210">
    <property type="entry name" value="Succinyl-CoA synthetase domains"/>
    <property type="match status" value="2"/>
</dbReference>
<dbReference type="SUPFAM" id="SSF51735">
    <property type="entry name" value="NAD(P)-binding Rossmann-fold domains"/>
    <property type="match status" value="1"/>
</dbReference>
<dbReference type="Pfam" id="PF13549">
    <property type="entry name" value="ATP-grasp_5"/>
    <property type="match status" value="1"/>
</dbReference>
<dbReference type="InterPro" id="IPR003781">
    <property type="entry name" value="CoA-bd"/>
</dbReference>
<dbReference type="PANTHER" id="PTHR42793:SF1">
    <property type="entry name" value="PEPTIDYL-LYSINE N-ACETYLTRANSFERASE PATZ"/>
    <property type="match status" value="1"/>
</dbReference>
<dbReference type="SMART" id="SM00881">
    <property type="entry name" value="CoA_binding"/>
    <property type="match status" value="1"/>
</dbReference>
<dbReference type="InterPro" id="IPR016102">
    <property type="entry name" value="Succinyl-CoA_synth-like"/>
</dbReference>
<dbReference type="PANTHER" id="PTHR42793">
    <property type="entry name" value="COA BINDING DOMAIN CONTAINING PROTEIN"/>
    <property type="match status" value="1"/>
</dbReference>
<dbReference type="EMBL" id="FCOL02000070">
    <property type="protein sequence ID" value="SAL82074.1"/>
    <property type="molecule type" value="Genomic_DNA"/>
</dbReference>